<gene>
    <name evidence="3" type="ORF">NK718_16745</name>
</gene>
<dbReference type="Proteomes" id="UP001205890">
    <property type="component" value="Unassembled WGS sequence"/>
</dbReference>
<dbReference type="RefSeq" id="WP_254744607.1">
    <property type="nucleotide sequence ID" value="NZ_JANCLU010000018.1"/>
</dbReference>
<dbReference type="InterPro" id="IPR011250">
    <property type="entry name" value="OMP/PagP_B-barrel"/>
</dbReference>
<proteinExistence type="predicted"/>
<dbReference type="Gene3D" id="2.40.160.20">
    <property type="match status" value="1"/>
</dbReference>
<dbReference type="Pfam" id="PF13505">
    <property type="entry name" value="OMP_b-brl"/>
    <property type="match status" value="1"/>
</dbReference>
<evidence type="ECO:0000256" key="1">
    <source>
        <dbReference type="ARBA" id="ARBA00022729"/>
    </source>
</evidence>
<name>A0ABT1LFA5_9HYPH</name>
<sequence>MDCRGFVLAGALAGGIMAACTPGFAQSKPALPDLPSLDDVEAVLPDLAGGLYLRGTIDAGVPTWGAARKSDASALPSGIIGGAAFDQPVGAEFGVGYGIGSWVRLEATVERRFGGEFSATQAWLDGGGPRAGRWSGDVASTLLMANAFVDLVTWNGLTPFVGVGIGAAWTDIHGVGYADALSTGSARGRGQWSLAWAAMAGVAYDVAPGVRLELSYRYLDLGDARSGFAVCDCGAAPLRLRDMAVGDIRLGLRWMLAGG</sequence>
<protein>
    <submittedName>
        <fullName evidence="3">Outer membrane beta-barrel protein</fullName>
    </submittedName>
</protein>
<dbReference type="EMBL" id="JANCLU010000018">
    <property type="protein sequence ID" value="MCP8940177.1"/>
    <property type="molecule type" value="Genomic_DNA"/>
</dbReference>
<dbReference type="PROSITE" id="PS51257">
    <property type="entry name" value="PROKAR_LIPOPROTEIN"/>
    <property type="match status" value="1"/>
</dbReference>
<keyword evidence="4" id="KW-1185">Reference proteome</keyword>
<dbReference type="SUPFAM" id="SSF56925">
    <property type="entry name" value="OMPA-like"/>
    <property type="match status" value="1"/>
</dbReference>
<dbReference type="InterPro" id="IPR027385">
    <property type="entry name" value="Beta-barrel_OMP"/>
</dbReference>
<evidence type="ECO:0000313" key="4">
    <source>
        <dbReference type="Proteomes" id="UP001205890"/>
    </source>
</evidence>
<evidence type="ECO:0000313" key="3">
    <source>
        <dbReference type="EMBL" id="MCP8940177.1"/>
    </source>
</evidence>
<feature type="domain" description="Outer membrane protein beta-barrel" evidence="2">
    <location>
        <begin position="81"/>
        <end position="223"/>
    </location>
</feature>
<organism evidence="3 4">
    <name type="scientific">Alsobacter ponti</name>
    <dbReference type="NCBI Taxonomy" id="2962936"/>
    <lineage>
        <taxon>Bacteria</taxon>
        <taxon>Pseudomonadati</taxon>
        <taxon>Pseudomonadota</taxon>
        <taxon>Alphaproteobacteria</taxon>
        <taxon>Hyphomicrobiales</taxon>
        <taxon>Alsobacteraceae</taxon>
        <taxon>Alsobacter</taxon>
    </lineage>
</organism>
<reference evidence="3 4" key="1">
    <citation type="submission" date="2022-07" db="EMBL/GenBank/DDBJ databases">
        <authorList>
            <person name="Li W.-J."/>
            <person name="Deng Q.-Q."/>
        </authorList>
    </citation>
    <scope>NUCLEOTIDE SEQUENCE [LARGE SCALE GENOMIC DNA]</scope>
    <source>
        <strain evidence="3 4">SYSU M60028</strain>
    </source>
</reference>
<keyword evidence="1" id="KW-0732">Signal</keyword>
<comment type="caution">
    <text evidence="3">The sequence shown here is derived from an EMBL/GenBank/DDBJ whole genome shotgun (WGS) entry which is preliminary data.</text>
</comment>
<evidence type="ECO:0000259" key="2">
    <source>
        <dbReference type="Pfam" id="PF13505"/>
    </source>
</evidence>
<accession>A0ABT1LFA5</accession>